<dbReference type="EMBL" id="PYHP01000069">
    <property type="protein sequence ID" value="PUA36550.1"/>
    <property type="molecule type" value="Genomic_DNA"/>
</dbReference>
<gene>
    <name evidence="1" type="ORF">C8Z91_24475</name>
</gene>
<dbReference type="AlphaFoldDB" id="A0A2T6FXA7"/>
<sequence length="102" mass="12207">MGQLKHDLFEKYKHLKIIDVHNHDADYYEHKGSIAIWEKYHVDKTVLFGAISEPAAMKSDELSWKAYVKYPTKFFPFFRVFRCMMILVSQLQRPNLKRVITE</sequence>
<evidence type="ECO:0000313" key="1">
    <source>
        <dbReference type="EMBL" id="PUA36550.1"/>
    </source>
</evidence>
<proteinExistence type="predicted"/>
<name>A0A2T6FXA7_9BACL</name>
<protein>
    <recommendedName>
        <fullName evidence="3">Amidohydrolase-related domain-containing protein</fullName>
    </recommendedName>
</protein>
<reference evidence="1 2" key="1">
    <citation type="submission" date="2018-03" db="EMBL/GenBank/DDBJ databases">
        <title>Genome sequence of Paenibacillus elgii strain AC13 an antimicrobial compound producing bacteria.</title>
        <authorList>
            <person name="Kurokawa A.S."/>
            <person name="Araujo J.F."/>
            <person name="Costa R.A."/>
            <person name="Ortega D.B."/>
            <person name="Pires A.S."/>
            <person name="Pappas G.J.Jr."/>
            <person name="Franco O.L."/>
            <person name="Barreto C."/>
            <person name="Magalhaes B.S."/>
            <person name="Kruger R.H."/>
        </authorList>
    </citation>
    <scope>NUCLEOTIDE SEQUENCE [LARGE SCALE GENOMIC DNA]</scope>
    <source>
        <strain evidence="1 2">AC13</strain>
    </source>
</reference>
<comment type="caution">
    <text evidence="1">The sequence shown here is derived from an EMBL/GenBank/DDBJ whole genome shotgun (WGS) entry which is preliminary data.</text>
</comment>
<organism evidence="1 2">
    <name type="scientific">Paenibacillus elgii</name>
    <dbReference type="NCBI Taxonomy" id="189691"/>
    <lineage>
        <taxon>Bacteria</taxon>
        <taxon>Bacillati</taxon>
        <taxon>Bacillota</taxon>
        <taxon>Bacilli</taxon>
        <taxon>Bacillales</taxon>
        <taxon>Paenibacillaceae</taxon>
        <taxon>Paenibacillus</taxon>
    </lineage>
</organism>
<dbReference type="Proteomes" id="UP000244184">
    <property type="component" value="Unassembled WGS sequence"/>
</dbReference>
<accession>A0A2T6FXA7</accession>
<evidence type="ECO:0008006" key="3">
    <source>
        <dbReference type="Google" id="ProtNLM"/>
    </source>
</evidence>
<evidence type="ECO:0000313" key="2">
    <source>
        <dbReference type="Proteomes" id="UP000244184"/>
    </source>
</evidence>